<keyword evidence="2" id="KW-0238">DNA-binding</keyword>
<dbReference type="PANTHER" id="PTHR42756">
    <property type="entry name" value="TRANSCRIPTIONAL REGULATOR, MARR"/>
    <property type="match status" value="1"/>
</dbReference>
<proteinExistence type="predicted"/>
<keyword evidence="1" id="KW-0805">Transcription regulation</keyword>
<dbReference type="InterPro" id="IPR000835">
    <property type="entry name" value="HTH_MarR-typ"/>
</dbReference>
<dbReference type="AlphaFoldDB" id="A0A5C1DEG2"/>
<evidence type="ECO:0000259" key="4">
    <source>
        <dbReference type="PROSITE" id="PS50995"/>
    </source>
</evidence>
<feature type="domain" description="HTH marR-type" evidence="4">
    <location>
        <begin position="1"/>
        <end position="135"/>
    </location>
</feature>
<dbReference type="GO" id="GO:0003700">
    <property type="term" value="F:DNA-binding transcription factor activity"/>
    <property type="evidence" value="ECO:0007669"/>
    <property type="project" value="InterPro"/>
</dbReference>
<protein>
    <submittedName>
        <fullName evidence="5">MarR family transcriptional regulator</fullName>
    </submittedName>
</protein>
<accession>A0A5C1DEG2</accession>
<dbReference type="PANTHER" id="PTHR42756:SF1">
    <property type="entry name" value="TRANSCRIPTIONAL REPRESSOR OF EMRAB OPERON"/>
    <property type="match status" value="1"/>
</dbReference>
<organism evidence="5 6">
    <name type="scientific">Chromobacterium paludis</name>
    <dbReference type="NCBI Taxonomy" id="2605945"/>
    <lineage>
        <taxon>Bacteria</taxon>
        <taxon>Pseudomonadati</taxon>
        <taxon>Pseudomonadota</taxon>
        <taxon>Betaproteobacteria</taxon>
        <taxon>Neisseriales</taxon>
        <taxon>Chromobacteriaceae</taxon>
        <taxon>Chromobacterium</taxon>
    </lineage>
</organism>
<dbReference type="InterPro" id="IPR036390">
    <property type="entry name" value="WH_DNA-bd_sf"/>
</dbReference>
<evidence type="ECO:0000313" key="5">
    <source>
        <dbReference type="EMBL" id="QEL55174.1"/>
    </source>
</evidence>
<evidence type="ECO:0000313" key="6">
    <source>
        <dbReference type="Proteomes" id="UP000322079"/>
    </source>
</evidence>
<evidence type="ECO:0000256" key="3">
    <source>
        <dbReference type="ARBA" id="ARBA00023163"/>
    </source>
</evidence>
<dbReference type="KEGG" id="chrm:FYK34_06135"/>
<dbReference type="EMBL" id="CP043473">
    <property type="protein sequence ID" value="QEL55174.1"/>
    <property type="molecule type" value="Genomic_DNA"/>
</dbReference>
<evidence type="ECO:0000256" key="1">
    <source>
        <dbReference type="ARBA" id="ARBA00023015"/>
    </source>
</evidence>
<dbReference type="InterPro" id="IPR036388">
    <property type="entry name" value="WH-like_DNA-bd_sf"/>
</dbReference>
<dbReference type="GO" id="GO:0003677">
    <property type="term" value="F:DNA binding"/>
    <property type="evidence" value="ECO:0007669"/>
    <property type="project" value="UniProtKB-KW"/>
</dbReference>
<reference evidence="5 6" key="1">
    <citation type="submission" date="2019-08" db="EMBL/GenBank/DDBJ databases">
        <title>Chromobacterium paludis, a novel bacterium isolated from a Maryland marsh pond.</title>
        <authorList>
            <person name="Blackburn M.B."/>
            <person name="Gundersen-Rindal D.E."/>
        </authorList>
    </citation>
    <scope>NUCLEOTIDE SEQUENCE [LARGE SCALE GENOMIC DNA]</scope>
    <source>
        <strain evidence="6">IIBBL 257-1</strain>
    </source>
</reference>
<dbReference type="PROSITE" id="PS50995">
    <property type="entry name" value="HTH_MARR_2"/>
    <property type="match status" value="1"/>
</dbReference>
<keyword evidence="3" id="KW-0804">Transcription</keyword>
<dbReference type="Proteomes" id="UP000322079">
    <property type="component" value="Chromosome"/>
</dbReference>
<dbReference type="Gene3D" id="1.10.10.10">
    <property type="entry name" value="Winged helix-like DNA-binding domain superfamily/Winged helix DNA-binding domain"/>
    <property type="match status" value="1"/>
</dbReference>
<name>A0A5C1DEG2_9NEIS</name>
<dbReference type="RefSeq" id="WP_149295544.1">
    <property type="nucleotide sequence ID" value="NZ_CP043473.1"/>
</dbReference>
<dbReference type="Pfam" id="PF01047">
    <property type="entry name" value="MarR"/>
    <property type="match status" value="1"/>
</dbReference>
<evidence type="ECO:0000256" key="2">
    <source>
        <dbReference type="ARBA" id="ARBA00023125"/>
    </source>
</evidence>
<dbReference type="SMART" id="SM00347">
    <property type="entry name" value="HTH_MARR"/>
    <property type="match status" value="1"/>
</dbReference>
<keyword evidence="6" id="KW-1185">Reference proteome</keyword>
<sequence>MLHLLGHQLAHIVNLKRRLMDSRLQGAGITRSQRQILLMLHQHGDCTQKHLLSQLDMDAGQLARTLDGLEKDGYLTRSPWAANRRCMFVEMTERCRAERMPQLLAAVDSVDSQLFQGFSEDEQKLMQGLLERLRANLQPTEEGNPHED</sequence>
<dbReference type="SUPFAM" id="SSF46785">
    <property type="entry name" value="Winged helix' DNA-binding domain"/>
    <property type="match status" value="1"/>
</dbReference>
<gene>
    <name evidence="5" type="ORF">FYK34_06135</name>
</gene>
<dbReference type="PRINTS" id="PR00598">
    <property type="entry name" value="HTHMARR"/>
</dbReference>